<dbReference type="AlphaFoldDB" id="A0AB34H4P5"/>
<name>A0AB34H4P5_ESCRO</name>
<comment type="caution">
    <text evidence="1">The sequence shown here is derived from an EMBL/GenBank/DDBJ whole genome shotgun (WGS) entry which is preliminary data.</text>
</comment>
<accession>A0AB34H4P5</accession>
<dbReference type="Proteomes" id="UP001159641">
    <property type="component" value="Unassembled WGS sequence"/>
</dbReference>
<dbReference type="EMBL" id="JAIQCJ010002005">
    <property type="protein sequence ID" value="KAJ8785860.1"/>
    <property type="molecule type" value="Genomic_DNA"/>
</dbReference>
<sequence length="103" mass="11431">MLLVSDDEFPREPTPSLKSLRRQRNCWWPLSVSPGGQLIPVKNLSENIEILLPRLSERHSEPTVLNLTRPEALWVNLASGGVALGIQLHCRPDIPLGLSLGYG</sequence>
<evidence type="ECO:0000313" key="2">
    <source>
        <dbReference type="Proteomes" id="UP001159641"/>
    </source>
</evidence>
<proteinExistence type="predicted"/>
<protein>
    <submittedName>
        <fullName evidence="1">Uncharacterized protein</fullName>
    </submittedName>
</protein>
<gene>
    <name evidence="1" type="ORF">J1605_006820</name>
</gene>
<organism evidence="1 2">
    <name type="scientific">Eschrichtius robustus</name>
    <name type="common">California gray whale</name>
    <name type="synonym">Eschrichtius gibbosus</name>
    <dbReference type="NCBI Taxonomy" id="9764"/>
    <lineage>
        <taxon>Eukaryota</taxon>
        <taxon>Metazoa</taxon>
        <taxon>Chordata</taxon>
        <taxon>Craniata</taxon>
        <taxon>Vertebrata</taxon>
        <taxon>Euteleostomi</taxon>
        <taxon>Mammalia</taxon>
        <taxon>Eutheria</taxon>
        <taxon>Laurasiatheria</taxon>
        <taxon>Artiodactyla</taxon>
        <taxon>Whippomorpha</taxon>
        <taxon>Cetacea</taxon>
        <taxon>Mysticeti</taxon>
        <taxon>Eschrichtiidae</taxon>
        <taxon>Eschrichtius</taxon>
    </lineage>
</organism>
<evidence type="ECO:0000313" key="1">
    <source>
        <dbReference type="EMBL" id="KAJ8785860.1"/>
    </source>
</evidence>
<reference evidence="1 2" key="1">
    <citation type="submission" date="2022-11" db="EMBL/GenBank/DDBJ databases">
        <title>Whole genome sequence of Eschrichtius robustus ER-17-0199.</title>
        <authorList>
            <person name="Bruniche-Olsen A."/>
            <person name="Black A.N."/>
            <person name="Fields C.J."/>
            <person name="Walden K."/>
            <person name="Dewoody J.A."/>
        </authorList>
    </citation>
    <scope>NUCLEOTIDE SEQUENCE [LARGE SCALE GENOMIC DNA]</scope>
    <source>
        <strain evidence="1">ER-17-0199</strain>
        <tissue evidence="1">Blubber</tissue>
    </source>
</reference>
<keyword evidence="2" id="KW-1185">Reference proteome</keyword>